<gene>
    <name evidence="3" type="ORF">J0A69_10315</name>
</gene>
<dbReference type="Proteomes" id="UP000664480">
    <property type="component" value="Unassembled WGS sequence"/>
</dbReference>
<comment type="caution">
    <text evidence="3">The sequence shown here is derived from an EMBL/GenBank/DDBJ whole genome shotgun (WGS) entry which is preliminary data.</text>
</comment>
<proteinExistence type="predicted"/>
<organism evidence="3 4">
    <name type="scientific">Algoriphagus pacificus</name>
    <dbReference type="NCBI Taxonomy" id="2811234"/>
    <lineage>
        <taxon>Bacteria</taxon>
        <taxon>Pseudomonadati</taxon>
        <taxon>Bacteroidota</taxon>
        <taxon>Cytophagia</taxon>
        <taxon>Cytophagales</taxon>
        <taxon>Cyclobacteriaceae</taxon>
        <taxon>Algoriphagus</taxon>
    </lineage>
</organism>
<feature type="transmembrane region" description="Helical" evidence="2">
    <location>
        <begin position="68"/>
        <end position="87"/>
    </location>
</feature>
<accession>A0ABS3CFE2</accession>
<reference evidence="3 4" key="1">
    <citation type="submission" date="2021-03" db="EMBL/GenBank/DDBJ databases">
        <title>novel species isolated from a fishpond in China.</title>
        <authorList>
            <person name="Lu H."/>
            <person name="Cai Z."/>
        </authorList>
    </citation>
    <scope>NUCLEOTIDE SEQUENCE [LARGE SCALE GENOMIC DNA]</scope>
    <source>
        <strain evidence="3 4">YJ13C</strain>
    </source>
</reference>
<keyword evidence="2" id="KW-0812">Transmembrane</keyword>
<evidence type="ECO:0000256" key="2">
    <source>
        <dbReference type="SAM" id="Phobius"/>
    </source>
</evidence>
<sequence>MAGGAGFSLSGNHSLKDNRNLGKIRPIPVVSDSYSYKEKIDLVNLKALDESIHFRIERKIKQENFRKWTFRGVWIGGFILFLILYMMS</sequence>
<keyword evidence="2" id="KW-0472">Membrane</keyword>
<dbReference type="RefSeq" id="WP_206586473.1">
    <property type="nucleotide sequence ID" value="NZ_JAFKCU010000002.1"/>
</dbReference>
<keyword evidence="4" id="KW-1185">Reference proteome</keyword>
<protein>
    <submittedName>
        <fullName evidence="3">Uncharacterized protein</fullName>
    </submittedName>
</protein>
<evidence type="ECO:0000313" key="3">
    <source>
        <dbReference type="EMBL" id="MBN7815827.1"/>
    </source>
</evidence>
<keyword evidence="2" id="KW-1133">Transmembrane helix</keyword>
<evidence type="ECO:0000313" key="4">
    <source>
        <dbReference type="Proteomes" id="UP000664480"/>
    </source>
</evidence>
<evidence type="ECO:0000256" key="1">
    <source>
        <dbReference type="SAM" id="MobiDB-lite"/>
    </source>
</evidence>
<dbReference type="EMBL" id="JAFKCU010000002">
    <property type="protein sequence ID" value="MBN7815827.1"/>
    <property type="molecule type" value="Genomic_DNA"/>
</dbReference>
<feature type="region of interest" description="Disordered" evidence="1">
    <location>
        <begin position="1"/>
        <end position="20"/>
    </location>
</feature>
<name>A0ABS3CFE2_9BACT</name>